<dbReference type="InterPro" id="IPR050194">
    <property type="entry name" value="Glycosyltransferase_grp1"/>
</dbReference>
<proteinExistence type="predicted"/>
<gene>
    <name evidence="2" type="ORF">JOC48_004069</name>
</gene>
<dbReference type="InterPro" id="IPR001296">
    <property type="entry name" value="Glyco_trans_1"/>
</dbReference>
<comment type="caution">
    <text evidence="2">The sequence shown here is derived from an EMBL/GenBank/DDBJ whole genome shotgun (WGS) entry which is preliminary data.</text>
</comment>
<evidence type="ECO:0000313" key="3">
    <source>
        <dbReference type="Proteomes" id="UP001296943"/>
    </source>
</evidence>
<sequence length="374" mass="43389">MKILFITNIPSPYRMEFFNEIGKYCSLTVLFERENASDRKRQWFSKSNHNFEAIFLKGIKTGKDTAFCPSIVKWIKKREFDLCIVGLYSSLTGILAINTLKMLRVPFIISSDGGFIKEDSFFVGRIKRYLIGSANWWLSTGVETNRYLEHYGAKSDNIYIYPFTSIRQEHINYLPVSNKEKLEMRKELGINASKMVLAVGQFIYRKGFETLISSWVEMPNDTELVLIGGPKNDEYLKILNNLSINNVRVLDFINFNELTKYYRASDVFVLPTREDIWGLVINEAMAIGLPIVSTNKCIAGLELVRDNENGFIVQVDNYTELIERIKYVLENDVLTKNMSISSLEKIKDYTVENMARRHIDIFSEILNKEEVRYI</sequence>
<reference evidence="2 3" key="1">
    <citation type="submission" date="2021-01" db="EMBL/GenBank/DDBJ databases">
        <title>Genomic Encyclopedia of Type Strains, Phase IV (KMG-IV): sequencing the most valuable type-strain genomes for metagenomic binning, comparative biology and taxonomic classification.</title>
        <authorList>
            <person name="Goeker M."/>
        </authorList>
    </citation>
    <scope>NUCLEOTIDE SEQUENCE [LARGE SCALE GENOMIC DNA]</scope>
    <source>
        <strain evidence="2 3">DSM 23711</strain>
    </source>
</reference>
<dbReference type="Pfam" id="PF00534">
    <property type="entry name" value="Glycos_transf_1"/>
    <property type="match status" value="1"/>
</dbReference>
<evidence type="ECO:0000313" key="2">
    <source>
        <dbReference type="EMBL" id="MBM7573505.1"/>
    </source>
</evidence>
<dbReference type="Proteomes" id="UP001296943">
    <property type="component" value="Unassembled WGS sequence"/>
</dbReference>
<dbReference type="Gene3D" id="3.40.50.2000">
    <property type="entry name" value="Glycogen Phosphorylase B"/>
    <property type="match status" value="2"/>
</dbReference>
<accession>A0ABS2N5U3</accession>
<dbReference type="PANTHER" id="PTHR45947:SF3">
    <property type="entry name" value="SULFOQUINOVOSYL TRANSFERASE SQD2"/>
    <property type="match status" value="1"/>
</dbReference>
<protein>
    <submittedName>
        <fullName evidence="2">Glycosyltransferase involved in cell wall biosynthesis</fullName>
    </submittedName>
</protein>
<dbReference type="PANTHER" id="PTHR45947">
    <property type="entry name" value="SULFOQUINOVOSYL TRANSFERASE SQD2"/>
    <property type="match status" value="1"/>
</dbReference>
<dbReference type="EMBL" id="JAFBDR010000035">
    <property type="protein sequence ID" value="MBM7573505.1"/>
    <property type="molecule type" value="Genomic_DNA"/>
</dbReference>
<keyword evidence="3" id="KW-1185">Reference proteome</keyword>
<evidence type="ECO:0000259" key="1">
    <source>
        <dbReference type="Pfam" id="PF00534"/>
    </source>
</evidence>
<dbReference type="CDD" id="cd03801">
    <property type="entry name" value="GT4_PimA-like"/>
    <property type="match status" value="1"/>
</dbReference>
<feature type="domain" description="Glycosyl transferase family 1" evidence="1">
    <location>
        <begin position="183"/>
        <end position="339"/>
    </location>
</feature>
<name>A0ABS2N5U3_9BACI</name>
<organism evidence="2 3">
    <name type="scientific">Aquibacillus albus</name>
    <dbReference type="NCBI Taxonomy" id="1168171"/>
    <lineage>
        <taxon>Bacteria</taxon>
        <taxon>Bacillati</taxon>
        <taxon>Bacillota</taxon>
        <taxon>Bacilli</taxon>
        <taxon>Bacillales</taxon>
        <taxon>Bacillaceae</taxon>
        <taxon>Aquibacillus</taxon>
    </lineage>
</organism>
<dbReference type="SUPFAM" id="SSF53756">
    <property type="entry name" value="UDP-Glycosyltransferase/glycogen phosphorylase"/>
    <property type="match status" value="1"/>
</dbReference>